<dbReference type="GO" id="GO:0005777">
    <property type="term" value="C:peroxisome"/>
    <property type="evidence" value="ECO:0007669"/>
    <property type="project" value="TreeGrafter"/>
</dbReference>
<gene>
    <name evidence="14" type="primary">Dwil\GK11197</name>
    <name evidence="14" type="ORF">Dwil_GK11197</name>
</gene>
<dbReference type="PANTHER" id="PTHR11011">
    <property type="entry name" value="MALE STERILITY PROTEIN 2-RELATED"/>
    <property type="match status" value="1"/>
</dbReference>
<comment type="function">
    <text evidence="11">Catalyzes the reduction of fatty acyl-CoA to fatty alcohols.</text>
</comment>
<dbReference type="InterPro" id="IPR026055">
    <property type="entry name" value="FAR"/>
</dbReference>
<keyword evidence="8 11" id="KW-0443">Lipid metabolism</keyword>
<dbReference type="GO" id="GO:0016020">
    <property type="term" value="C:membrane"/>
    <property type="evidence" value="ECO:0007669"/>
    <property type="project" value="UniProtKB-SubCell"/>
</dbReference>
<evidence type="ECO:0000256" key="10">
    <source>
        <dbReference type="ARBA" id="ARBA00052530"/>
    </source>
</evidence>
<dbReference type="AlphaFoldDB" id="B4NBE5"/>
<keyword evidence="9 11" id="KW-0472">Membrane</keyword>
<dbReference type="PANTHER" id="PTHR11011:SF60">
    <property type="entry name" value="FATTY ACYL-COA REDUCTASE-RELATED"/>
    <property type="match status" value="1"/>
</dbReference>
<dbReference type="FunFam" id="3.40.50.720:FF:000143">
    <property type="entry name" value="Fatty acyl-CoA reductase"/>
    <property type="match status" value="1"/>
</dbReference>
<evidence type="ECO:0000256" key="9">
    <source>
        <dbReference type="ARBA" id="ARBA00023136"/>
    </source>
</evidence>
<dbReference type="EC" id="1.2.1.84" evidence="11"/>
<feature type="domain" description="Thioester reductase (TE)" evidence="13">
    <location>
        <begin position="20"/>
        <end position="290"/>
    </location>
</feature>
<dbReference type="Pfam" id="PF07993">
    <property type="entry name" value="NAD_binding_4"/>
    <property type="match status" value="1"/>
</dbReference>
<organism evidence="14 15">
    <name type="scientific">Drosophila willistoni</name>
    <name type="common">Fruit fly</name>
    <dbReference type="NCBI Taxonomy" id="7260"/>
    <lineage>
        <taxon>Eukaryota</taxon>
        <taxon>Metazoa</taxon>
        <taxon>Ecdysozoa</taxon>
        <taxon>Arthropoda</taxon>
        <taxon>Hexapoda</taxon>
        <taxon>Insecta</taxon>
        <taxon>Pterygota</taxon>
        <taxon>Neoptera</taxon>
        <taxon>Endopterygota</taxon>
        <taxon>Diptera</taxon>
        <taxon>Brachycera</taxon>
        <taxon>Muscomorpha</taxon>
        <taxon>Ephydroidea</taxon>
        <taxon>Drosophilidae</taxon>
        <taxon>Drosophila</taxon>
        <taxon>Sophophora</taxon>
    </lineage>
</organism>
<evidence type="ECO:0000313" key="14">
    <source>
        <dbReference type="EMBL" id="EDW81109.2"/>
    </source>
</evidence>
<keyword evidence="6 11" id="KW-1133">Transmembrane helix</keyword>
<evidence type="ECO:0000256" key="8">
    <source>
        <dbReference type="ARBA" id="ARBA00023098"/>
    </source>
</evidence>
<dbReference type="eggNOG" id="KOG1221">
    <property type="taxonomic scope" value="Eukaryota"/>
</dbReference>
<accession>B4NBE5</accession>
<dbReference type="KEGG" id="dwi:6647375"/>
<dbReference type="CDD" id="cd05236">
    <property type="entry name" value="FAR-N_SDR_e"/>
    <property type="match status" value="1"/>
</dbReference>
<evidence type="ECO:0000256" key="11">
    <source>
        <dbReference type="RuleBase" id="RU363097"/>
    </source>
</evidence>
<dbReference type="EMBL" id="CH964232">
    <property type="protein sequence ID" value="EDW81109.2"/>
    <property type="molecule type" value="Genomic_DNA"/>
</dbReference>
<dbReference type="Gene3D" id="3.40.50.720">
    <property type="entry name" value="NAD(P)-binding Rossmann-like Domain"/>
    <property type="match status" value="1"/>
</dbReference>
<dbReference type="Pfam" id="PF03015">
    <property type="entry name" value="Sterile"/>
    <property type="match status" value="1"/>
</dbReference>
<evidence type="ECO:0000259" key="13">
    <source>
        <dbReference type="Pfam" id="PF07993"/>
    </source>
</evidence>
<comment type="subcellular location">
    <subcellularLocation>
        <location evidence="1">Membrane</location>
        <topology evidence="1">Multi-pass membrane protein</topology>
    </subcellularLocation>
</comment>
<dbReference type="SUPFAM" id="SSF51735">
    <property type="entry name" value="NAD(P)-binding Rossmann-fold domains"/>
    <property type="match status" value="1"/>
</dbReference>
<feature type="domain" description="Fatty acyl-CoA reductase C-terminal" evidence="12">
    <location>
        <begin position="364"/>
        <end position="456"/>
    </location>
</feature>
<keyword evidence="7 11" id="KW-0560">Oxidoreductase</keyword>
<comment type="catalytic activity">
    <reaction evidence="10 11">
        <text>a long-chain fatty acyl-CoA + 2 NADPH + 2 H(+) = a long-chain primary fatty alcohol + 2 NADP(+) + CoA</text>
        <dbReference type="Rhea" id="RHEA:52716"/>
        <dbReference type="ChEBI" id="CHEBI:15378"/>
        <dbReference type="ChEBI" id="CHEBI:57287"/>
        <dbReference type="ChEBI" id="CHEBI:57783"/>
        <dbReference type="ChEBI" id="CHEBI:58349"/>
        <dbReference type="ChEBI" id="CHEBI:77396"/>
        <dbReference type="ChEBI" id="CHEBI:83139"/>
        <dbReference type="EC" id="1.2.1.84"/>
    </reaction>
</comment>
<dbReference type="InterPro" id="IPR033640">
    <property type="entry name" value="FAR_C"/>
</dbReference>
<dbReference type="HOGENOM" id="CLU_024661_0_2_1"/>
<reference evidence="14 15" key="1">
    <citation type="journal article" date="2007" name="Nature">
        <title>Evolution of genes and genomes on the Drosophila phylogeny.</title>
        <authorList>
            <consortium name="Drosophila 12 Genomes Consortium"/>
            <person name="Clark A.G."/>
            <person name="Eisen M.B."/>
            <person name="Smith D.R."/>
            <person name="Bergman C.M."/>
            <person name="Oliver B."/>
            <person name="Markow T.A."/>
            <person name="Kaufman T.C."/>
            <person name="Kellis M."/>
            <person name="Gelbart W."/>
            <person name="Iyer V.N."/>
            <person name="Pollard D.A."/>
            <person name="Sackton T.B."/>
            <person name="Larracuente A.M."/>
            <person name="Singh N.D."/>
            <person name="Abad J.P."/>
            <person name="Abt D.N."/>
            <person name="Adryan B."/>
            <person name="Aguade M."/>
            <person name="Akashi H."/>
            <person name="Anderson W.W."/>
            <person name="Aquadro C.F."/>
            <person name="Ardell D.H."/>
            <person name="Arguello R."/>
            <person name="Artieri C.G."/>
            <person name="Barbash D.A."/>
            <person name="Barker D."/>
            <person name="Barsanti P."/>
            <person name="Batterham P."/>
            <person name="Batzoglou S."/>
            <person name="Begun D."/>
            <person name="Bhutkar A."/>
            <person name="Blanco E."/>
            <person name="Bosak S.A."/>
            <person name="Bradley R.K."/>
            <person name="Brand A.D."/>
            <person name="Brent M.R."/>
            <person name="Brooks A.N."/>
            <person name="Brown R.H."/>
            <person name="Butlin R.K."/>
            <person name="Caggese C."/>
            <person name="Calvi B.R."/>
            <person name="Bernardo de Carvalho A."/>
            <person name="Caspi A."/>
            <person name="Castrezana S."/>
            <person name="Celniker S.E."/>
            <person name="Chang J.L."/>
            <person name="Chapple C."/>
            <person name="Chatterji S."/>
            <person name="Chinwalla A."/>
            <person name="Civetta A."/>
            <person name="Clifton S.W."/>
            <person name="Comeron J.M."/>
            <person name="Costello J.C."/>
            <person name="Coyne J.A."/>
            <person name="Daub J."/>
            <person name="David R.G."/>
            <person name="Delcher A.L."/>
            <person name="Delehaunty K."/>
            <person name="Do C.B."/>
            <person name="Ebling H."/>
            <person name="Edwards K."/>
            <person name="Eickbush T."/>
            <person name="Evans J.D."/>
            <person name="Filipski A."/>
            <person name="Findeiss S."/>
            <person name="Freyhult E."/>
            <person name="Fulton L."/>
            <person name="Fulton R."/>
            <person name="Garcia A.C."/>
            <person name="Gardiner A."/>
            <person name="Garfield D.A."/>
            <person name="Garvin B.E."/>
            <person name="Gibson G."/>
            <person name="Gilbert D."/>
            <person name="Gnerre S."/>
            <person name="Godfrey J."/>
            <person name="Good R."/>
            <person name="Gotea V."/>
            <person name="Gravely B."/>
            <person name="Greenberg A.J."/>
            <person name="Griffiths-Jones S."/>
            <person name="Gross S."/>
            <person name="Guigo R."/>
            <person name="Gustafson E.A."/>
            <person name="Haerty W."/>
            <person name="Hahn M.W."/>
            <person name="Halligan D.L."/>
            <person name="Halpern A.L."/>
            <person name="Halter G.M."/>
            <person name="Han M.V."/>
            <person name="Heger A."/>
            <person name="Hillier L."/>
            <person name="Hinrichs A.S."/>
            <person name="Holmes I."/>
            <person name="Hoskins R.A."/>
            <person name="Hubisz M.J."/>
            <person name="Hultmark D."/>
            <person name="Huntley M.A."/>
            <person name="Jaffe D.B."/>
            <person name="Jagadeeshan S."/>
            <person name="Jeck W.R."/>
            <person name="Johnson J."/>
            <person name="Jones C.D."/>
            <person name="Jordan W.C."/>
            <person name="Karpen G.H."/>
            <person name="Kataoka E."/>
            <person name="Keightley P.D."/>
            <person name="Kheradpour P."/>
            <person name="Kirkness E.F."/>
            <person name="Koerich L.B."/>
            <person name="Kristiansen K."/>
            <person name="Kudrna D."/>
            <person name="Kulathinal R.J."/>
            <person name="Kumar S."/>
            <person name="Kwok R."/>
            <person name="Lander E."/>
            <person name="Langley C.H."/>
            <person name="Lapoint R."/>
            <person name="Lazzaro B.P."/>
            <person name="Lee S.J."/>
            <person name="Levesque L."/>
            <person name="Li R."/>
            <person name="Lin C.F."/>
            <person name="Lin M.F."/>
            <person name="Lindblad-Toh K."/>
            <person name="Llopart A."/>
            <person name="Long M."/>
            <person name="Low L."/>
            <person name="Lozovsky E."/>
            <person name="Lu J."/>
            <person name="Luo M."/>
            <person name="Machado C.A."/>
            <person name="Makalowski W."/>
            <person name="Marzo M."/>
            <person name="Matsuda M."/>
            <person name="Matzkin L."/>
            <person name="McAllister B."/>
            <person name="McBride C.S."/>
            <person name="McKernan B."/>
            <person name="McKernan K."/>
            <person name="Mendez-Lago M."/>
            <person name="Minx P."/>
            <person name="Mollenhauer M.U."/>
            <person name="Montooth K."/>
            <person name="Mount S.M."/>
            <person name="Mu X."/>
            <person name="Myers E."/>
            <person name="Negre B."/>
            <person name="Newfeld S."/>
            <person name="Nielsen R."/>
            <person name="Noor M.A."/>
            <person name="O'Grady P."/>
            <person name="Pachter L."/>
            <person name="Papaceit M."/>
            <person name="Parisi M.J."/>
            <person name="Parisi M."/>
            <person name="Parts L."/>
            <person name="Pedersen J.S."/>
            <person name="Pesole G."/>
            <person name="Phillippy A.M."/>
            <person name="Ponting C.P."/>
            <person name="Pop M."/>
            <person name="Porcelli D."/>
            <person name="Powell J.R."/>
            <person name="Prohaska S."/>
            <person name="Pruitt K."/>
            <person name="Puig M."/>
            <person name="Quesneville H."/>
            <person name="Ram K.R."/>
            <person name="Rand D."/>
            <person name="Rasmussen M.D."/>
            <person name="Reed L.K."/>
            <person name="Reenan R."/>
            <person name="Reily A."/>
            <person name="Remington K.A."/>
            <person name="Rieger T.T."/>
            <person name="Ritchie M.G."/>
            <person name="Robin C."/>
            <person name="Rogers Y.H."/>
            <person name="Rohde C."/>
            <person name="Rozas J."/>
            <person name="Rubenfield M.J."/>
            <person name="Ruiz A."/>
            <person name="Russo S."/>
            <person name="Salzberg S.L."/>
            <person name="Sanchez-Gracia A."/>
            <person name="Saranga D.J."/>
            <person name="Sato H."/>
            <person name="Schaeffer S.W."/>
            <person name="Schatz M.C."/>
            <person name="Schlenke T."/>
            <person name="Schwartz R."/>
            <person name="Segarra C."/>
            <person name="Singh R.S."/>
            <person name="Sirot L."/>
            <person name="Sirota M."/>
            <person name="Sisneros N.B."/>
            <person name="Smith C.D."/>
            <person name="Smith T.F."/>
            <person name="Spieth J."/>
            <person name="Stage D.E."/>
            <person name="Stark A."/>
            <person name="Stephan W."/>
            <person name="Strausberg R.L."/>
            <person name="Strempel S."/>
            <person name="Sturgill D."/>
            <person name="Sutton G."/>
            <person name="Sutton G.G."/>
            <person name="Tao W."/>
            <person name="Teichmann S."/>
            <person name="Tobari Y.N."/>
            <person name="Tomimura Y."/>
            <person name="Tsolas J.M."/>
            <person name="Valente V.L."/>
            <person name="Venter E."/>
            <person name="Venter J.C."/>
            <person name="Vicario S."/>
            <person name="Vieira F.G."/>
            <person name="Vilella A.J."/>
            <person name="Villasante A."/>
            <person name="Walenz B."/>
            <person name="Wang J."/>
            <person name="Wasserman M."/>
            <person name="Watts T."/>
            <person name="Wilson D."/>
            <person name="Wilson R.K."/>
            <person name="Wing R.A."/>
            <person name="Wolfner M.F."/>
            <person name="Wong A."/>
            <person name="Wong G.K."/>
            <person name="Wu C.I."/>
            <person name="Wu G."/>
            <person name="Yamamoto D."/>
            <person name="Yang H.P."/>
            <person name="Yang S.P."/>
            <person name="Yorke J.A."/>
            <person name="Yoshida K."/>
            <person name="Zdobnov E."/>
            <person name="Zhang P."/>
            <person name="Zhang Y."/>
            <person name="Zimin A.V."/>
            <person name="Baldwin J."/>
            <person name="Abdouelleil A."/>
            <person name="Abdulkadir J."/>
            <person name="Abebe A."/>
            <person name="Abera B."/>
            <person name="Abreu J."/>
            <person name="Acer S.C."/>
            <person name="Aftuck L."/>
            <person name="Alexander A."/>
            <person name="An P."/>
            <person name="Anderson E."/>
            <person name="Anderson S."/>
            <person name="Arachi H."/>
            <person name="Azer M."/>
            <person name="Bachantsang P."/>
            <person name="Barry A."/>
            <person name="Bayul T."/>
            <person name="Berlin A."/>
            <person name="Bessette D."/>
            <person name="Bloom T."/>
            <person name="Blye J."/>
            <person name="Boguslavskiy L."/>
            <person name="Bonnet C."/>
            <person name="Boukhgalter B."/>
            <person name="Bourzgui I."/>
            <person name="Brown A."/>
            <person name="Cahill P."/>
            <person name="Channer S."/>
            <person name="Cheshatsang Y."/>
            <person name="Chuda L."/>
            <person name="Citroen M."/>
            <person name="Collymore A."/>
            <person name="Cooke P."/>
            <person name="Costello M."/>
            <person name="D'Aco K."/>
            <person name="Daza R."/>
            <person name="De Haan G."/>
            <person name="DeGray S."/>
            <person name="DeMaso C."/>
            <person name="Dhargay N."/>
            <person name="Dooley K."/>
            <person name="Dooley E."/>
            <person name="Doricent M."/>
            <person name="Dorje P."/>
            <person name="Dorjee K."/>
            <person name="Dupes A."/>
            <person name="Elong R."/>
            <person name="Falk J."/>
            <person name="Farina A."/>
            <person name="Faro S."/>
            <person name="Ferguson D."/>
            <person name="Fisher S."/>
            <person name="Foley C.D."/>
            <person name="Franke A."/>
            <person name="Friedrich D."/>
            <person name="Gadbois L."/>
            <person name="Gearin G."/>
            <person name="Gearin C.R."/>
            <person name="Giannoukos G."/>
            <person name="Goode T."/>
            <person name="Graham J."/>
            <person name="Grandbois E."/>
            <person name="Grewal S."/>
            <person name="Gyaltsen K."/>
            <person name="Hafez N."/>
            <person name="Hagos B."/>
            <person name="Hall J."/>
            <person name="Henson C."/>
            <person name="Hollinger A."/>
            <person name="Honan T."/>
            <person name="Huard M.D."/>
            <person name="Hughes L."/>
            <person name="Hurhula B."/>
            <person name="Husby M.E."/>
            <person name="Kamat A."/>
            <person name="Kanga B."/>
            <person name="Kashin S."/>
            <person name="Khazanovich D."/>
            <person name="Kisner P."/>
            <person name="Lance K."/>
            <person name="Lara M."/>
            <person name="Lee W."/>
            <person name="Lennon N."/>
            <person name="Letendre F."/>
            <person name="LeVine R."/>
            <person name="Lipovsky A."/>
            <person name="Liu X."/>
            <person name="Liu J."/>
            <person name="Liu S."/>
            <person name="Lokyitsang T."/>
            <person name="Lokyitsang Y."/>
            <person name="Lubonja R."/>
            <person name="Lui A."/>
            <person name="MacDonald P."/>
            <person name="Magnisalis V."/>
            <person name="Maru K."/>
            <person name="Matthews C."/>
            <person name="McCusker W."/>
            <person name="McDonough S."/>
            <person name="Mehta T."/>
            <person name="Meldrim J."/>
            <person name="Meneus L."/>
            <person name="Mihai O."/>
            <person name="Mihalev A."/>
            <person name="Mihova T."/>
            <person name="Mittelman R."/>
            <person name="Mlenga V."/>
            <person name="Montmayeur A."/>
            <person name="Mulrain L."/>
            <person name="Navidi A."/>
            <person name="Naylor J."/>
            <person name="Negash T."/>
            <person name="Nguyen T."/>
            <person name="Nguyen N."/>
            <person name="Nicol R."/>
            <person name="Norbu C."/>
            <person name="Norbu N."/>
            <person name="Novod N."/>
            <person name="O'Neill B."/>
            <person name="Osman S."/>
            <person name="Markiewicz E."/>
            <person name="Oyono O.L."/>
            <person name="Patti C."/>
            <person name="Phunkhang P."/>
            <person name="Pierre F."/>
            <person name="Priest M."/>
            <person name="Raghuraman S."/>
            <person name="Rege F."/>
            <person name="Reyes R."/>
            <person name="Rise C."/>
            <person name="Rogov P."/>
            <person name="Ross K."/>
            <person name="Ryan E."/>
            <person name="Settipalli S."/>
            <person name="Shea T."/>
            <person name="Sherpa N."/>
            <person name="Shi L."/>
            <person name="Shih D."/>
            <person name="Sparrow T."/>
            <person name="Spaulding J."/>
            <person name="Stalker J."/>
            <person name="Stange-Thomann N."/>
            <person name="Stavropoulos S."/>
            <person name="Stone C."/>
            <person name="Strader C."/>
            <person name="Tesfaye S."/>
            <person name="Thomson T."/>
            <person name="Thoulutsang Y."/>
            <person name="Thoulutsang D."/>
            <person name="Topham K."/>
            <person name="Topping I."/>
            <person name="Tsamla T."/>
            <person name="Vassiliev H."/>
            <person name="Vo A."/>
            <person name="Wangchuk T."/>
            <person name="Wangdi T."/>
            <person name="Weiand M."/>
            <person name="Wilkinson J."/>
            <person name="Wilson A."/>
            <person name="Yadav S."/>
            <person name="Young G."/>
            <person name="Yu Q."/>
            <person name="Zembek L."/>
            <person name="Zhong D."/>
            <person name="Zimmer A."/>
            <person name="Zwirko Z."/>
            <person name="Jaffe D.B."/>
            <person name="Alvarez P."/>
            <person name="Brockman W."/>
            <person name="Butler J."/>
            <person name="Chin C."/>
            <person name="Gnerre S."/>
            <person name="Grabherr M."/>
            <person name="Kleber M."/>
            <person name="Mauceli E."/>
            <person name="MacCallum I."/>
        </authorList>
    </citation>
    <scope>NUCLEOTIDE SEQUENCE [LARGE SCALE GENOMIC DNA]</scope>
    <source>
        <strain evidence="15">Tucson 14030-0811.24</strain>
    </source>
</reference>
<keyword evidence="5 11" id="KW-0521">NADP</keyword>
<evidence type="ECO:0000313" key="15">
    <source>
        <dbReference type="Proteomes" id="UP000007798"/>
    </source>
</evidence>
<dbReference type="GO" id="GO:0080019">
    <property type="term" value="F:alcohol-forming very long-chain fatty acyl-CoA reductase activity"/>
    <property type="evidence" value="ECO:0007669"/>
    <property type="project" value="InterPro"/>
</dbReference>
<dbReference type="FunCoup" id="B4NBE5">
    <property type="interactions" value="85"/>
</dbReference>
<keyword evidence="4 11" id="KW-0812">Transmembrane</keyword>
<keyword evidence="15" id="KW-1185">Reference proteome</keyword>
<evidence type="ECO:0000256" key="2">
    <source>
        <dbReference type="ARBA" id="ARBA00005928"/>
    </source>
</evidence>
<feature type="transmembrane region" description="Helical" evidence="11">
    <location>
        <begin position="355"/>
        <end position="376"/>
    </location>
</feature>
<keyword evidence="3 11" id="KW-0444">Lipid biosynthesis</keyword>
<evidence type="ECO:0000256" key="1">
    <source>
        <dbReference type="ARBA" id="ARBA00004141"/>
    </source>
</evidence>
<dbReference type="InParanoid" id="B4NBE5"/>
<feature type="transmembrane region" description="Helical" evidence="11">
    <location>
        <begin position="479"/>
        <end position="500"/>
    </location>
</feature>
<dbReference type="GO" id="GO:0035336">
    <property type="term" value="P:long-chain fatty-acyl-CoA metabolic process"/>
    <property type="evidence" value="ECO:0007669"/>
    <property type="project" value="TreeGrafter"/>
</dbReference>
<evidence type="ECO:0000259" key="12">
    <source>
        <dbReference type="Pfam" id="PF03015"/>
    </source>
</evidence>
<dbReference type="InterPro" id="IPR013120">
    <property type="entry name" value="FAR_NAD-bd"/>
</dbReference>
<dbReference type="GO" id="GO:0102965">
    <property type="term" value="F:alcohol-forming long-chain fatty acyl-CoA reductase activity"/>
    <property type="evidence" value="ECO:0007669"/>
    <property type="project" value="UniProtKB-EC"/>
</dbReference>
<evidence type="ECO:0000256" key="3">
    <source>
        <dbReference type="ARBA" id="ARBA00022516"/>
    </source>
</evidence>
<protein>
    <recommendedName>
        <fullName evidence="11">Fatty acyl-CoA reductase</fullName>
        <ecNumber evidence="11">1.2.1.84</ecNumber>
    </recommendedName>
</protein>
<dbReference type="Proteomes" id="UP000007798">
    <property type="component" value="Unassembled WGS sequence"/>
</dbReference>
<dbReference type="STRING" id="7260.B4NBE5"/>
<evidence type="ECO:0000256" key="4">
    <source>
        <dbReference type="ARBA" id="ARBA00022692"/>
    </source>
</evidence>
<sequence>MDTETESEIQKFYKHKIVFVTGGSGFLGKVIIEKLLRSTEAKRIYVMIRPKQGQDINERFAAWENDPVFTTLLDAQPKSLERVMPIAGDCQASDLGINEEDRRLLVEEVQVVLHSAATVRFMEPLHVALAINTRAAGLMLQLAKEMTRLEVFVHISTAFSNCVVNHIEERYYPEHLNCTVDQVLQLTDNLSEEMVDGITTTLLDKFPNTYTYTKALAEQLIQREAGDMPICVYRPGVIIASYKEPMSGWIDNLNGPIALLYGAAFGIVRVSWANYQAQAGIVPVDYCANMALVCAWKTAQETTRPADPPIYNHVPSDQNLITWGGFRDKAKDHVRDYPLTQMMWCPFLHFTSSGLLFRLAAFFYHIIPGFLIDMALRLRGQKSRMLKLYDKVHKNIVILSPFTIKSWGFESDNAVKLWQSLTPRDKVLFEFNMRDLDWDNYFLNALRGMRIYMGKEDPGEESIKRGQAVLNRFLTLHRILQCILSSAFAFIMWSLLKYLVNF</sequence>
<dbReference type="OrthoDB" id="429813at2759"/>
<dbReference type="CDD" id="cd09071">
    <property type="entry name" value="FAR_C"/>
    <property type="match status" value="1"/>
</dbReference>
<comment type="similarity">
    <text evidence="2 11">Belongs to the fatty acyl-CoA reductase family.</text>
</comment>
<name>B4NBE5_DROWI</name>
<dbReference type="InterPro" id="IPR036291">
    <property type="entry name" value="NAD(P)-bd_dom_sf"/>
</dbReference>
<proteinExistence type="inferred from homology"/>
<evidence type="ECO:0000256" key="5">
    <source>
        <dbReference type="ARBA" id="ARBA00022857"/>
    </source>
</evidence>
<evidence type="ECO:0000256" key="7">
    <source>
        <dbReference type="ARBA" id="ARBA00023002"/>
    </source>
</evidence>
<evidence type="ECO:0000256" key="6">
    <source>
        <dbReference type="ARBA" id="ARBA00022989"/>
    </source>
</evidence>